<dbReference type="Gene3D" id="3.20.80.10">
    <property type="entry name" value="Regulatory factor, effector binding domain"/>
    <property type="match status" value="2"/>
</dbReference>
<dbReference type="PANTHER" id="PTHR11220:SF58">
    <property type="entry name" value="SOUL HEME-BINDING FAMILY PROTEIN"/>
    <property type="match status" value="1"/>
</dbReference>
<reference evidence="1 2" key="1">
    <citation type="journal article" date="2019" name="Emerg. Microbes Infect.">
        <title>Comprehensive subspecies identification of 175 nontuberculous mycobacteria species based on 7547 genomic profiles.</title>
        <authorList>
            <person name="Matsumoto Y."/>
            <person name="Kinjo T."/>
            <person name="Motooka D."/>
            <person name="Nabeya D."/>
            <person name="Jung N."/>
            <person name="Uechi K."/>
            <person name="Horii T."/>
            <person name="Iida T."/>
            <person name="Fujita J."/>
            <person name="Nakamura S."/>
        </authorList>
    </citation>
    <scope>NUCLEOTIDE SEQUENCE [LARGE SCALE GENOMIC DNA]</scope>
    <source>
        <strain evidence="1 2">JCM 15296</strain>
    </source>
</reference>
<dbReference type="InterPro" id="IPR006917">
    <property type="entry name" value="SOUL_heme-bd"/>
</dbReference>
<keyword evidence="2" id="KW-1185">Reference proteome</keyword>
<organism evidence="1 2">
    <name type="scientific">Mycolicibacterium aubagnense</name>
    <dbReference type="NCBI Taxonomy" id="319707"/>
    <lineage>
        <taxon>Bacteria</taxon>
        <taxon>Bacillati</taxon>
        <taxon>Actinomycetota</taxon>
        <taxon>Actinomycetes</taxon>
        <taxon>Mycobacteriales</taxon>
        <taxon>Mycobacteriaceae</taxon>
        <taxon>Mycolicibacterium</taxon>
    </lineage>
</organism>
<evidence type="ECO:0000313" key="2">
    <source>
        <dbReference type="Proteomes" id="UP000465609"/>
    </source>
</evidence>
<name>A0ABN5YPU3_9MYCO</name>
<accession>A0ABN5YPU3</accession>
<dbReference type="SUPFAM" id="SSF55136">
    <property type="entry name" value="Probable bacterial effector-binding domain"/>
    <property type="match status" value="1"/>
</dbReference>
<dbReference type="Pfam" id="PF04832">
    <property type="entry name" value="SOUL"/>
    <property type="match status" value="1"/>
</dbReference>
<evidence type="ECO:0008006" key="3">
    <source>
        <dbReference type="Google" id="ProtNLM"/>
    </source>
</evidence>
<dbReference type="PANTHER" id="PTHR11220">
    <property type="entry name" value="HEME-BINDING PROTEIN-RELATED"/>
    <property type="match status" value="1"/>
</dbReference>
<dbReference type="EMBL" id="AP022577">
    <property type="protein sequence ID" value="BBX83017.1"/>
    <property type="molecule type" value="Genomic_DNA"/>
</dbReference>
<protein>
    <recommendedName>
        <fullName evidence="3">Heme-binding protein</fullName>
    </recommendedName>
</protein>
<proteinExistence type="predicted"/>
<dbReference type="InterPro" id="IPR011256">
    <property type="entry name" value="Reg_factor_effector_dom_sf"/>
</dbReference>
<sequence length="240" mass="26796">MNFWAAGHPPRPRRRTTFDELVEWKARDVLNQLRTFTTQLLVPVTATVGIRSGVEEPPYVAELLAGGVQIRRYGRRIAAQTTVDGDEEDARSAGFRRLAAYIFGANHQSDRIAMTAPVAQQQYADTSRKIAMTAPVGQQASQDQGWVIRFYMPAGSTLESLPVPDDERVELVDVPAETVAVLRFTGDRGADSVARHTDHLRDTLRDYGFAADGDPSAWFYDPPWTIPCRRRNEVAIPVEN</sequence>
<evidence type="ECO:0000313" key="1">
    <source>
        <dbReference type="EMBL" id="BBX83017.1"/>
    </source>
</evidence>
<gene>
    <name evidence="1" type="ORF">MAUB_08900</name>
</gene>
<dbReference type="Proteomes" id="UP000465609">
    <property type="component" value="Chromosome"/>
</dbReference>